<reference evidence="3 4" key="1">
    <citation type="submission" date="2021-04" db="EMBL/GenBank/DDBJ databases">
        <title>Ruania sp. nov., isolated from sandy soil of mangrove forest.</title>
        <authorList>
            <person name="Ge X."/>
            <person name="Huang R."/>
            <person name="Liu W."/>
        </authorList>
    </citation>
    <scope>NUCLEOTIDE SEQUENCE [LARGE SCALE GENOMIC DNA]</scope>
    <source>
        <strain evidence="3 4">N2-46</strain>
    </source>
</reference>
<feature type="domain" description="N-acetyltransferase" evidence="2">
    <location>
        <begin position="24"/>
        <end position="180"/>
    </location>
</feature>
<dbReference type="SUPFAM" id="SSF55729">
    <property type="entry name" value="Acyl-CoA N-acyltransferases (Nat)"/>
    <property type="match status" value="1"/>
</dbReference>
<dbReference type="InterPro" id="IPR000182">
    <property type="entry name" value="GNAT_dom"/>
</dbReference>
<sequence>MTRLSALSVPADPTSKERLGARGLDYRTVDTADRDAFLSAMQAVTRGFLGPEITGAAVAEESEPEDGRRYLGIFDAGIAQPQVPVATIDSWVTPLSVPGGELDMWAISGVTVAGTHRGRGIARAMLEGEVRAAADAGLAIAGLTVTETTLYGRYGFGAAVPMSTWTIDTRRAGWAGPDVDGRVEFISREQLASDLGQVHERVRTRRGGEIAAWPRRWRQAAGLSTSVKDGDHVRGVRYVDSDGEVRGVLSYRVIGNEREFTRSRLDVGVLVTETPDAAAALWGYALQHALVAEVTASLRPVDDPVRWLVRDERGAVQTIRDHGWLRILDLPQALRARTYSATADVTLEVTDPLGLTSGTWRVRTALDDGAEVSRVTAEAGASATSTEAGASGPSAESTATGTADVRLGIAELSAAYLGGTPLTGLLAAGRIAGEPAAVAALDAALRPAQPPALSIWY</sequence>
<proteinExistence type="predicted"/>
<keyword evidence="3" id="KW-0808">Transferase</keyword>
<dbReference type="Pfam" id="PF13530">
    <property type="entry name" value="SCP2_2"/>
    <property type="match status" value="1"/>
</dbReference>
<organism evidence="3 4">
    <name type="scientific">Occultella gossypii</name>
    <dbReference type="NCBI Taxonomy" id="2800820"/>
    <lineage>
        <taxon>Bacteria</taxon>
        <taxon>Bacillati</taxon>
        <taxon>Actinomycetota</taxon>
        <taxon>Actinomycetes</taxon>
        <taxon>Micrococcales</taxon>
        <taxon>Ruaniaceae</taxon>
        <taxon>Occultella</taxon>
    </lineage>
</organism>
<dbReference type="InterPro" id="IPR025559">
    <property type="entry name" value="Eis_dom"/>
</dbReference>
<accession>A0ABS7SJ80</accession>
<dbReference type="InterPro" id="IPR041380">
    <property type="entry name" value="Acetyltransf_17"/>
</dbReference>
<dbReference type="EMBL" id="JAGSHT010000027">
    <property type="protein sequence ID" value="MBZ2199343.1"/>
    <property type="molecule type" value="Genomic_DNA"/>
</dbReference>
<dbReference type="InterPro" id="IPR016181">
    <property type="entry name" value="Acyl_CoA_acyltransferase"/>
</dbReference>
<comment type="caution">
    <text evidence="3">The sequence shown here is derived from an EMBL/GenBank/DDBJ whole genome shotgun (WGS) entry which is preliminary data.</text>
</comment>
<dbReference type="Gene3D" id="3.40.630.30">
    <property type="match status" value="2"/>
</dbReference>
<evidence type="ECO:0000256" key="1">
    <source>
        <dbReference type="SAM" id="MobiDB-lite"/>
    </source>
</evidence>
<keyword evidence="4" id="KW-1185">Reference proteome</keyword>
<dbReference type="PROSITE" id="PS51186">
    <property type="entry name" value="GNAT"/>
    <property type="match status" value="1"/>
</dbReference>
<keyword evidence="3" id="KW-0012">Acyltransferase</keyword>
<dbReference type="GO" id="GO:0016746">
    <property type="term" value="F:acyltransferase activity"/>
    <property type="evidence" value="ECO:0007669"/>
    <property type="project" value="UniProtKB-KW"/>
</dbReference>
<dbReference type="EC" id="2.3.1.-" evidence="3"/>
<evidence type="ECO:0000313" key="3">
    <source>
        <dbReference type="EMBL" id="MBZ2199343.1"/>
    </source>
</evidence>
<dbReference type="Proteomes" id="UP000826651">
    <property type="component" value="Unassembled WGS sequence"/>
</dbReference>
<dbReference type="RefSeq" id="WP_223411347.1">
    <property type="nucleotide sequence ID" value="NZ_JAGSHT010000027.1"/>
</dbReference>
<dbReference type="InterPro" id="IPR051554">
    <property type="entry name" value="Acetyltransferase_Eis"/>
</dbReference>
<dbReference type="InterPro" id="IPR036527">
    <property type="entry name" value="SCP2_sterol-bd_dom_sf"/>
</dbReference>
<dbReference type="Pfam" id="PF17668">
    <property type="entry name" value="Acetyltransf_17"/>
    <property type="match status" value="1"/>
</dbReference>
<dbReference type="SUPFAM" id="SSF55718">
    <property type="entry name" value="SCP-like"/>
    <property type="match status" value="1"/>
</dbReference>
<evidence type="ECO:0000259" key="2">
    <source>
        <dbReference type="PROSITE" id="PS51186"/>
    </source>
</evidence>
<evidence type="ECO:0000313" key="4">
    <source>
        <dbReference type="Proteomes" id="UP000826651"/>
    </source>
</evidence>
<name>A0ABS7SJ80_9MICO</name>
<dbReference type="Pfam" id="PF13527">
    <property type="entry name" value="Acetyltransf_9"/>
    <property type="match status" value="1"/>
</dbReference>
<feature type="region of interest" description="Disordered" evidence="1">
    <location>
        <begin position="376"/>
        <end position="399"/>
    </location>
</feature>
<dbReference type="PANTHER" id="PTHR37817">
    <property type="entry name" value="N-ACETYLTRANSFERASE EIS"/>
    <property type="match status" value="1"/>
</dbReference>
<gene>
    <name evidence="3" type="ORF">KCQ71_24565</name>
</gene>
<protein>
    <submittedName>
        <fullName evidence="3">GNAT family N-acetyltransferase</fullName>
        <ecNumber evidence="3">2.3.1.-</ecNumber>
    </submittedName>
</protein>
<dbReference type="Gene3D" id="3.30.1050.10">
    <property type="entry name" value="SCP2 sterol-binding domain"/>
    <property type="match status" value="1"/>
</dbReference>
<dbReference type="PANTHER" id="PTHR37817:SF1">
    <property type="entry name" value="N-ACETYLTRANSFERASE EIS"/>
    <property type="match status" value="1"/>
</dbReference>